<name>A0AAV3X172_9CYAN</name>
<dbReference type="EMBL" id="BLAY01000013">
    <property type="protein sequence ID" value="GET36452.1"/>
    <property type="molecule type" value="Genomic_DNA"/>
</dbReference>
<keyword evidence="2" id="KW-1185">Reference proteome</keyword>
<organism evidence="1 2">
    <name type="scientific">Microseira wollei NIES-4236</name>
    <dbReference type="NCBI Taxonomy" id="2530354"/>
    <lineage>
        <taxon>Bacteria</taxon>
        <taxon>Bacillati</taxon>
        <taxon>Cyanobacteriota</taxon>
        <taxon>Cyanophyceae</taxon>
        <taxon>Oscillatoriophycideae</taxon>
        <taxon>Aerosakkonematales</taxon>
        <taxon>Aerosakkonemataceae</taxon>
        <taxon>Microseira</taxon>
    </lineage>
</organism>
<evidence type="ECO:0000313" key="1">
    <source>
        <dbReference type="EMBL" id="GET36452.1"/>
    </source>
</evidence>
<accession>A0AAV3X172</accession>
<dbReference type="Proteomes" id="UP001050975">
    <property type="component" value="Unassembled WGS sequence"/>
</dbReference>
<gene>
    <name evidence="1" type="ORF">MiSe_12030</name>
</gene>
<comment type="caution">
    <text evidence="1">The sequence shown here is derived from an EMBL/GenBank/DDBJ whole genome shotgun (WGS) entry which is preliminary data.</text>
</comment>
<reference evidence="1" key="1">
    <citation type="submission" date="2019-10" db="EMBL/GenBank/DDBJ databases">
        <title>Draft genome sequece of Microseira wollei NIES-4236.</title>
        <authorList>
            <person name="Yamaguchi H."/>
            <person name="Suzuki S."/>
            <person name="Kawachi M."/>
        </authorList>
    </citation>
    <scope>NUCLEOTIDE SEQUENCE</scope>
    <source>
        <strain evidence="1">NIES-4236</strain>
    </source>
</reference>
<sequence length="58" mass="6978">MWQRNNQPAWILIHVEVQSQDQSEFAQGMYIYNYRAFDLYLRPVISLGVLGDERAFWL</sequence>
<dbReference type="RefSeq" id="WP_307731191.1">
    <property type="nucleotide sequence ID" value="NZ_BLAY01000013.1"/>
</dbReference>
<proteinExistence type="predicted"/>
<dbReference type="AlphaFoldDB" id="A0AAV3X172"/>
<protein>
    <submittedName>
        <fullName evidence="1">Uncharacterized protein</fullName>
    </submittedName>
</protein>
<evidence type="ECO:0000313" key="2">
    <source>
        <dbReference type="Proteomes" id="UP001050975"/>
    </source>
</evidence>